<evidence type="ECO:0000313" key="8">
    <source>
        <dbReference type="EMBL" id="TGA98367.1"/>
    </source>
</evidence>
<evidence type="ECO:0000313" key="9">
    <source>
        <dbReference type="Proteomes" id="UP000298347"/>
    </source>
</evidence>
<evidence type="ECO:0000256" key="3">
    <source>
        <dbReference type="ARBA" id="ARBA00022692"/>
    </source>
</evidence>
<feature type="transmembrane region" description="Helical" evidence="6">
    <location>
        <begin position="12"/>
        <end position="34"/>
    </location>
</feature>
<evidence type="ECO:0000256" key="4">
    <source>
        <dbReference type="ARBA" id="ARBA00022989"/>
    </source>
</evidence>
<feature type="domain" description="RDD" evidence="7">
    <location>
        <begin position="2"/>
        <end position="164"/>
    </location>
</feature>
<comment type="subcellular location">
    <subcellularLocation>
        <location evidence="1">Cell membrane</location>
        <topology evidence="1">Multi-pass membrane protein</topology>
    </subcellularLocation>
</comment>
<keyword evidence="4 6" id="KW-1133">Transmembrane helix</keyword>
<keyword evidence="3 6" id="KW-0812">Transmembrane</keyword>
<dbReference type="InterPro" id="IPR010432">
    <property type="entry name" value="RDD"/>
</dbReference>
<feature type="transmembrane region" description="Helical" evidence="6">
    <location>
        <begin position="100"/>
        <end position="121"/>
    </location>
</feature>
<comment type="caution">
    <text evidence="8">The sequence shown here is derived from an EMBL/GenBank/DDBJ whole genome shotgun (WGS) entry which is preliminary data.</text>
</comment>
<organism evidence="8 9">
    <name type="scientific">Sporolactobacillus shoreae</name>
    <dbReference type="NCBI Taxonomy" id="1465501"/>
    <lineage>
        <taxon>Bacteria</taxon>
        <taxon>Bacillati</taxon>
        <taxon>Bacillota</taxon>
        <taxon>Bacilli</taxon>
        <taxon>Bacillales</taxon>
        <taxon>Sporolactobacillaceae</taxon>
        <taxon>Sporolactobacillus</taxon>
    </lineage>
</organism>
<evidence type="ECO:0000256" key="1">
    <source>
        <dbReference type="ARBA" id="ARBA00004651"/>
    </source>
</evidence>
<reference evidence="8 9" key="1">
    <citation type="journal article" date="2015" name="Int. J. Syst. Evol. Microbiol.">
        <title>Sporolactobacillus shoreae sp. nov. and Sporolactobacillus spathodeae sp. nov., two spore-forming lactic acid bacteria isolated from tree barks in Thailand.</title>
        <authorList>
            <person name="Thamacharoensuk T."/>
            <person name="Kitahara M."/>
            <person name="Ohkuma M."/>
            <person name="Thongchul N."/>
            <person name="Tanasupawat S."/>
        </authorList>
    </citation>
    <scope>NUCLEOTIDE SEQUENCE [LARGE SCALE GENOMIC DNA]</scope>
    <source>
        <strain evidence="8 9">BK92</strain>
    </source>
</reference>
<dbReference type="Pfam" id="PF06271">
    <property type="entry name" value="RDD"/>
    <property type="match status" value="1"/>
</dbReference>
<accession>A0A4Z0GQJ5</accession>
<evidence type="ECO:0000256" key="2">
    <source>
        <dbReference type="ARBA" id="ARBA00022475"/>
    </source>
</evidence>
<dbReference type="OrthoDB" id="1450430at2"/>
<keyword evidence="9" id="KW-1185">Reference proteome</keyword>
<gene>
    <name evidence="8" type="ORF">E4665_08400</name>
</gene>
<dbReference type="GO" id="GO:0005886">
    <property type="term" value="C:plasma membrane"/>
    <property type="evidence" value="ECO:0007669"/>
    <property type="project" value="UniProtKB-SubCell"/>
</dbReference>
<keyword evidence="2" id="KW-1003">Cell membrane</keyword>
<dbReference type="AlphaFoldDB" id="A0A4Z0GQJ5"/>
<evidence type="ECO:0000256" key="6">
    <source>
        <dbReference type="SAM" id="Phobius"/>
    </source>
</evidence>
<dbReference type="PANTHER" id="PTHR36115">
    <property type="entry name" value="PROLINE-RICH ANTIGEN HOMOLOG-RELATED"/>
    <property type="match status" value="1"/>
</dbReference>
<dbReference type="InterPro" id="IPR051791">
    <property type="entry name" value="Pra-immunoreactive"/>
</dbReference>
<dbReference type="Proteomes" id="UP000298347">
    <property type="component" value="Unassembled WGS sequence"/>
</dbReference>
<name>A0A4Z0GQJ5_9BACL</name>
<sequence length="175" mass="19648">MYAPLKTRICAFLLDYLVIAVYGVLVLGTLSVAFRSFFRPLFTGSPAIAELTGFALITLPVSLYFLLCERSDWQGTWGKKKMSLRVVDGSGRRIGLSRSILRTAIKFLPWEMAHFAVWHMILPSNFSGGVVIGILIMVYLAVISYVLSPLLNKKKQTIYDRIAGTAVIRNEQRED</sequence>
<protein>
    <submittedName>
        <fullName evidence="8">RDD family protein</fullName>
    </submittedName>
</protein>
<proteinExistence type="predicted"/>
<evidence type="ECO:0000256" key="5">
    <source>
        <dbReference type="ARBA" id="ARBA00023136"/>
    </source>
</evidence>
<keyword evidence="5 6" id="KW-0472">Membrane</keyword>
<feature type="transmembrane region" description="Helical" evidence="6">
    <location>
        <begin position="127"/>
        <end position="147"/>
    </location>
</feature>
<evidence type="ECO:0000259" key="7">
    <source>
        <dbReference type="Pfam" id="PF06271"/>
    </source>
</evidence>
<feature type="transmembrane region" description="Helical" evidence="6">
    <location>
        <begin position="46"/>
        <end position="67"/>
    </location>
</feature>
<dbReference type="EMBL" id="SRJD01000008">
    <property type="protein sequence ID" value="TGA98367.1"/>
    <property type="molecule type" value="Genomic_DNA"/>
</dbReference>